<protein>
    <submittedName>
        <fullName evidence="1">Uncharacterized protein</fullName>
    </submittedName>
</protein>
<gene>
    <name evidence="1" type="ORF">Tco_0926776</name>
</gene>
<reference evidence="1" key="2">
    <citation type="submission" date="2022-01" db="EMBL/GenBank/DDBJ databases">
        <authorList>
            <person name="Yamashiro T."/>
            <person name="Shiraishi A."/>
            <person name="Satake H."/>
            <person name="Nakayama K."/>
        </authorList>
    </citation>
    <scope>NUCLEOTIDE SEQUENCE</scope>
</reference>
<keyword evidence="2" id="KW-1185">Reference proteome</keyword>
<organism evidence="1 2">
    <name type="scientific">Tanacetum coccineum</name>
    <dbReference type="NCBI Taxonomy" id="301880"/>
    <lineage>
        <taxon>Eukaryota</taxon>
        <taxon>Viridiplantae</taxon>
        <taxon>Streptophyta</taxon>
        <taxon>Embryophyta</taxon>
        <taxon>Tracheophyta</taxon>
        <taxon>Spermatophyta</taxon>
        <taxon>Magnoliopsida</taxon>
        <taxon>eudicotyledons</taxon>
        <taxon>Gunneridae</taxon>
        <taxon>Pentapetalae</taxon>
        <taxon>asterids</taxon>
        <taxon>campanulids</taxon>
        <taxon>Asterales</taxon>
        <taxon>Asteraceae</taxon>
        <taxon>Asteroideae</taxon>
        <taxon>Anthemideae</taxon>
        <taxon>Anthemidinae</taxon>
        <taxon>Tanacetum</taxon>
    </lineage>
</organism>
<accession>A0ABQ5DBK0</accession>
<name>A0ABQ5DBK0_9ASTR</name>
<dbReference type="Proteomes" id="UP001151760">
    <property type="component" value="Unassembled WGS sequence"/>
</dbReference>
<comment type="caution">
    <text evidence="1">The sequence shown here is derived from an EMBL/GenBank/DDBJ whole genome shotgun (WGS) entry which is preliminary data.</text>
</comment>
<sequence length="197" mass="22623">MSTNEGEANQHAEEPKDERVLLASLIANLKVDVDENKKIQKQLKKASTSLTQELENSKLNHKNCKIELERYKTFQKNQKEKEEAELKCKESLHLLAVNKRQFPYTLTIVTTRVVPVTEDSPAVPEQTTVETAMNMTPKNRAHFESEKEVIHLILTGIREEIYSTVDACQTAQEMWEAIERLQQGESINIKDVKTNLF</sequence>
<proteinExistence type="predicted"/>
<evidence type="ECO:0000313" key="1">
    <source>
        <dbReference type="EMBL" id="GJT36357.1"/>
    </source>
</evidence>
<reference evidence="1" key="1">
    <citation type="journal article" date="2022" name="Int. J. Mol. Sci.">
        <title>Draft Genome of Tanacetum Coccineum: Genomic Comparison of Closely Related Tanacetum-Family Plants.</title>
        <authorList>
            <person name="Yamashiro T."/>
            <person name="Shiraishi A."/>
            <person name="Nakayama K."/>
            <person name="Satake H."/>
        </authorList>
    </citation>
    <scope>NUCLEOTIDE SEQUENCE</scope>
</reference>
<evidence type="ECO:0000313" key="2">
    <source>
        <dbReference type="Proteomes" id="UP001151760"/>
    </source>
</evidence>
<dbReference type="EMBL" id="BQNB010015130">
    <property type="protein sequence ID" value="GJT36357.1"/>
    <property type="molecule type" value="Genomic_DNA"/>
</dbReference>